<protein>
    <submittedName>
        <fullName evidence="2">Uncharacterized protein</fullName>
    </submittedName>
</protein>
<dbReference type="RefSeq" id="YP_010058996.1">
    <property type="nucleotide sequence ID" value="NC_054723.1"/>
</dbReference>
<dbReference type="GeneID" id="64766227"/>
<dbReference type="KEGG" id="vg:64766227"/>
<organism evidence="2 3">
    <name type="scientific">Gordonia phage Pupper</name>
    <dbReference type="NCBI Taxonomy" id="2571249"/>
    <lineage>
        <taxon>Viruses</taxon>
        <taxon>Duplodnaviria</taxon>
        <taxon>Heunggongvirae</taxon>
        <taxon>Uroviricota</taxon>
        <taxon>Caudoviricetes</taxon>
        <taxon>Puppervirus</taxon>
        <taxon>Puppervirus Pupper</taxon>
    </lineage>
</organism>
<proteinExistence type="predicted"/>
<name>A0A4Y6ETP9_9CAUD</name>
<evidence type="ECO:0000313" key="2">
    <source>
        <dbReference type="EMBL" id="QDF18694.1"/>
    </source>
</evidence>
<evidence type="ECO:0000313" key="3">
    <source>
        <dbReference type="Proteomes" id="UP000318375"/>
    </source>
</evidence>
<dbReference type="Proteomes" id="UP000318375">
    <property type="component" value="Segment"/>
</dbReference>
<accession>A0A4Y6ETP9</accession>
<keyword evidence="3" id="KW-1185">Reference proteome</keyword>
<sequence>MTDDGSDIFRALPVELRAKQWLGSDSSKDELAEWMDSVSKNGALSLRQIQSGRAPEINSRLELYVKANDSWLPLEHLEWVALDENGFYPIKPFTFARKYYSPNRTPIMLPGPTSEELEQEAYRGRDGGLYHADGPARGTRLGSIAEAMRRRDERGGQ</sequence>
<feature type="compositionally biased region" description="Basic and acidic residues" evidence="1">
    <location>
        <begin position="147"/>
        <end position="157"/>
    </location>
</feature>
<dbReference type="EMBL" id="MK977695">
    <property type="protein sequence ID" value="QDF18694.1"/>
    <property type="molecule type" value="Genomic_DNA"/>
</dbReference>
<evidence type="ECO:0000256" key="1">
    <source>
        <dbReference type="SAM" id="MobiDB-lite"/>
    </source>
</evidence>
<gene>
    <name evidence="2" type="primary">208</name>
    <name evidence="2" type="ORF">SEA_PUPPER_208</name>
</gene>
<reference evidence="2 3" key="1">
    <citation type="submission" date="2019-05" db="EMBL/GenBank/DDBJ databases">
        <authorList>
            <person name="Pope W.H."/>
            <person name="Garlena R.A."/>
            <person name="Russell D.A."/>
            <person name="Jacobs-Sera D."/>
            <person name="Hatfull G.F."/>
        </authorList>
    </citation>
    <scope>NUCLEOTIDE SEQUENCE [LARGE SCALE GENOMIC DNA]</scope>
</reference>
<feature type="region of interest" description="Disordered" evidence="1">
    <location>
        <begin position="126"/>
        <end position="157"/>
    </location>
</feature>